<dbReference type="Proteomes" id="UP000280696">
    <property type="component" value="Unassembled WGS sequence"/>
</dbReference>
<evidence type="ECO:0000313" key="1">
    <source>
        <dbReference type="EMBL" id="RKI94329.1"/>
    </source>
</evidence>
<comment type="caution">
    <text evidence="1">The sequence shown here is derived from an EMBL/GenBank/DDBJ whole genome shotgun (WGS) entry which is preliminary data.</text>
</comment>
<dbReference type="EMBL" id="RAYQ01000001">
    <property type="protein sequence ID" value="RKI94329.1"/>
    <property type="molecule type" value="Genomic_DNA"/>
</dbReference>
<sequence>MTALLLFIIVILLILLISTKLGLTAYIAWMEENHFPHPSDKEFKRLIRWCVKNYMQDLFGKS</sequence>
<protein>
    <submittedName>
        <fullName evidence="1">Uncharacterized protein</fullName>
    </submittedName>
</protein>
<name>A0A3A9ASZ2_9FIRM</name>
<dbReference type="AlphaFoldDB" id="A0A3A9ASZ2"/>
<reference evidence="1 2" key="1">
    <citation type="submission" date="2018-09" db="EMBL/GenBank/DDBJ databases">
        <title>Murine metabolic-syndrome-specific gut microbial biobank.</title>
        <authorList>
            <person name="Liu C."/>
        </authorList>
    </citation>
    <scope>NUCLEOTIDE SEQUENCE [LARGE SCALE GENOMIC DNA]</scope>
    <source>
        <strain evidence="1 2">0.1xD8-82</strain>
    </source>
</reference>
<accession>A0A3A9ASZ2</accession>
<organism evidence="1 2">
    <name type="scientific">Parablautia intestinalis</name>
    <dbReference type="NCBI Taxonomy" id="2320100"/>
    <lineage>
        <taxon>Bacteria</taxon>
        <taxon>Bacillati</taxon>
        <taxon>Bacillota</taxon>
        <taxon>Clostridia</taxon>
        <taxon>Lachnospirales</taxon>
        <taxon>Lachnospiraceae</taxon>
        <taxon>Parablautia</taxon>
    </lineage>
</organism>
<evidence type="ECO:0000313" key="2">
    <source>
        <dbReference type="Proteomes" id="UP000280696"/>
    </source>
</evidence>
<keyword evidence="2" id="KW-1185">Reference proteome</keyword>
<gene>
    <name evidence="1" type="ORF">D7V94_01945</name>
</gene>
<proteinExistence type="predicted"/>